<protein>
    <submittedName>
        <fullName evidence="10">Bifunctional lysylphosphatidylglycerol synthetase/lysine--tRNA ligase LysX</fullName>
        <ecNumber evidence="10">2.3.2.3</ecNumber>
        <ecNumber evidence="10">6.1.1.6</ecNumber>
    </submittedName>
</protein>
<keyword evidence="4" id="KW-0547">Nucleotide-binding</keyword>
<dbReference type="EMBL" id="JAKLTQ010000029">
    <property type="protein sequence ID" value="MCG2624665.1"/>
    <property type="molecule type" value="Genomic_DNA"/>
</dbReference>
<reference evidence="10" key="1">
    <citation type="submission" date="2022-01" db="EMBL/GenBank/DDBJ databases">
        <authorList>
            <person name="Jo J.-H."/>
            <person name="Im W.-T."/>
        </authorList>
    </citation>
    <scope>NUCLEOTIDE SEQUENCE</scope>
    <source>
        <strain evidence="10">I2-34</strain>
    </source>
</reference>
<dbReference type="InterPro" id="IPR012340">
    <property type="entry name" value="NA-bd_OB-fold"/>
</dbReference>
<gene>
    <name evidence="10" type="primary">lysX</name>
    <name evidence="10" type="ORF">LVY72_22505</name>
</gene>
<evidence type="ECO:0000256" key="3">
    <source>
        <dbReference type="ARBA" id="ARBA00022692"/>
    </source>
</evidence>
<dbReference type="RefSeq" id="WP_237826901.1">
    <property type="nucleotide sequence ID" value="NZ_JAKLTQ010000029.1"/>
</dbReference>
<dbReference type="InterPro" id="IPR004365">
    <property type="entry name" value="NA-bd_OB_tRNA"/>
</dbReference>
<keyword evidence="10" id="KW-0808">Transferase</keyword>
<dbReference type="Gene3D" id="2.40.50.140">
    <property type="entry name" value="Nucleic acid-binding proteins"/>
    <property type="match status" value="1"/>
</dbReference>
<feature type="transmembrane region" description="Helical" evidence="8">
    <location>
        <begin position="59"/>
        <end position="84"/>
    </location>
</feature>
<keyword evidence="2 10" id="KW-0436">Ligase</keyword>
<proteinExistence type="predicted"/>
<dbReference type="EC" id="2.3.2.3" evidence="10"/>
<feature type="transmembrane region" description="Helical" evidence="8">
    <location>
        <begin position="227"/>
        <end position="249"/>
    </location>
</feature>
<evidence type="ECO:0000256" key="4">
    <source>
        <dbReference type="ARBA" id="ARBA00022741"/>
    </source>
</evidence>
<evidence type="ECO:0000313" key="10">
    <source>
        <dbReference type="EMBL" id="MCG2624665.1"/>
    </source>
</evidence>
<sequence length="1116" mass="119660">MGHSAPAPGRKAGSGRSPDAAVSRAQERWARVLTWLYAVATLTAAVLWCARLVGLTTRLPVLVFGALNVPLTPSLVSVLVLGLVTGALLRRRRVALVLLAAFAILGLLVSAGILADWWGPDPDAGPSGPGRAVGIGLEVIGIAASLLTLWLLWWVRPAFPARTRPGAARAALLTFAVGVVVSVGFTHILLLVTTDTAVDDWGVLASAVLRALGLRVPGLHFHRDVPVGIPLTTSILLSATIIATVFVFLRAGRRPGAWNGEHEVALRALLAEYGARDSLGYFATRRDKELVFAPNQRAAVAYRVVGSVCLAAGDPVGDPAAWPAAAGAWLQHARDYGWIPGVVGASEASGRIYAALGLNVLVLGDEAVLHPDRFSLANSSLAEVRRAVHRARRAGLSVKIRRHAEIPPAELAELGKLAQQWRGGGPDRGFSMALNRWDDPADGSCVAVTAHGADGAVVGLLSFVPWGRRGLSLDVMLRAPEAPNGTTDLMVAALLAEDTGRGIAEVSLNFAMFRGLFSEAERLGAGTVTRLNSSVLRFFERYFQLERLYRSNEKYRPDWLPRYLCFDGMLNLPRVALAAGQAEGFLPFPLRRHAPRRRLSSEQLQQVRQLEAAPPQLRGPVRQPTQQTRDRVRHARMLREAGIDPYPVGARPAVSVAALKPAGPEAASGPVRVSGRIRALRHHGGVLFADLTDGGCTLQAVLERRVFGPDRFSLLSRALDTGDLVAITAVPGASRSGTPSLLVSELELAAKALHPVPFTGLQDRGARLRRRSTDLLAHPEGLALLVQRSQVVGTVRHVLACEGYREVETPMLNTVHGGAAARPFRTYSNAYGLDLTLRIAPELYLKRLLVAGSGPIFEIGRNFRNEGADATHNPEFTSLEAYRPFADYSDVKELAERLVKAAATAVHGAALLPLRSNSGTAPSSGLELTDVSAPWPMVTVADAVSDAVGQPVSVETDFEDLLRLARRHGVAVRSGMGPGAVLESLYGALVEPATIYPTFYCDFPVETTPLAAAHRSRPGVAERWDLVVNGMELGTGYSELTDPLEQRRRLTEQSLKAAAGDMEAMEIDEDFLYAMETGMPPAGGLGLGLDRLAMLLTGRTIRDVLSFPFVRPGLRV</sequence>
<dbReference type="PRINTS" id="PR00982">
    <property type="entry name" value="TRNASYNTHLYS"/>
</dbReference>
<feature type="transmembrane region" description="Helical" evidence="8">
    <location>
        <begin position="32"/>
        <end position="53"/>
    </location>
</feature>
<keyword evidence="7" id="KW-0030">Aminoacyl-tRNA synthetase</keyword>
<keyword evidence="11" id="KW-1185">Reference proteome</keyword>
<dbReference type="PANTHER" id="PTHR42918">
    <property type="entry name" value="LYSYL-TRNA SYNTHETASE"/>
    <property type="match status" value="1"/>
</dbReference>
<dbReference type="Proteomes" id="UP001165368">
    <property type="component" value="Unassembled WGS sequence"/>
</dbReference>
<dbReference type="CDD" id="cd04322">
    <property type="entry name" value="LysRS_N"/>
    <property type="match status" value="1"/>
</dbReference>
<organism evidence="10 11">
    <name type="scientific">Arthrobacter hankyongi</name>
    <dbReference type="NCBI Taxonomy" id="2904801"/>
    <lineage>
        <taxon>Bacteria</taxon>
        <taxon>Bacillati</taxon>
        <taxon>Actinomycetota</taxon>
        <taxon>Actinomycetes</taxon>
        <taxon>Micrococcales</taxon>
        <taxon>Micrococcaceae</taxon>
        <taxon>Arthrobacter</taxon>
    </lineage>
</organism>
<accession>A0ABS9LDC6</accession>
<dbReference type="InterPro" id="IPR045864">
    <property type="entry name" value="aa-tRNA-synth_II/BPL/LPL"/>
</dbReference>
<comment type="caution">
    <text evidence="10">The sequence shown here is derived from an EMBL/GenBank/DDBJ whole genome shotgun (WGS) entry which is preliminary data.</text>
</comment>
<dbReference type="InterPro" id="IPR044136">
    <property type="entry name" value="Lys-tRNA-ligase_II_N"/>
</dbReference>
<dbReference type="InterPro" id="IPR004364">
    <property type="entry name" value="Aa-tRNA-synt_II"/>
</dbReference>
<dbReference type="Gene3D" id="3.30.930.10">
    <property type="entry name" value="Bira Bifunctional Protein, Domain 2"/>
    <property type="match status" value="1"/>
</dbReference>
<keyword evidence="10" id="KW-0012">Acyltransferase</keyword>
<dbReference type="GO" id="GO:0004824">
    <property type="term" value="F:lysine-tRNA ligase activity"/>
    <property type="evidence" value="ECO:0007669"/>
    <property type="project" value="UniProtKB-EC"/>
</dbReference>
<evidence type="ECO:0000256" key="2">
    <source>
        <dbReference type="ARBA" id="ARBA00022598"/>
    </source>
</evidence>
<evidence type="ECO:0000256" key="6">
    <source>
        <dbReference type="ARBA" id="ARBA00022989"/>
    </source>
</evidence>
<dbReference type="PANTHER" id="PTHR42918:SF15">
    <property type="entry name" value="LYSINE--TRNA LIGASE, CHLOROPLASTIC_MITOCHONDRIAL"/>
    <property type="match status" value="1"/>
</dbReference>
<keyword evidence="5" id="KW-0067">ATP-binding</keyword>
<dbReference type="SUPFAM" id="SSF50249">
    <property type="entry name" value="Nucleic acid-binding proteins"/>
    <property type="match status" value="1"/>
</dbReference>
<dbReference type="NCBIfam" id="NF002821">
    <property type="entry name" value="PRK02983.1"/>
    <property type="match status" value="1"/>
</dbReference>
<feature type="domain" description="Aminoacyl-transfer RNA synthetases class-II family profile" evidence="9">
    <location>
        <begin position="788"/>
        <end position="1112"/>
    </location>
</feature>
<feature type="transmembrane region" description="Helical" evidence="8">
    <location>
        <begin position="96"/>
        <end position="115"/>
    </location>
</feature>
<dbReference type="InterPro" id="IPR006195">
    <property type="entry name" value="aa-tRNA-synth_II"/>
</dbReference>
<name>A0ABS9LDC6_9MICC</name>
<dbReference type="PROSITE" id="PS50862">
    <property type="entry name" value="AA_TRNA_LIGASE_II"/>
    <property type="match status" value="1"/>
</dbReference>
<evidence type="ECO:0000256" key="7">
    <source>
        <dbReference type="ARBA" id="ARBA00023146"/>
    </source>
</evidence>
<feature type="transmembrane region" description="Helical" evidence="8">
    <location>
        <begin position="167"/>
        <end position="192"/>
    </location>
</feature>
<dbReference type="GO" id="GO:0050071">
    <property type="term" value="F:phosphatidylglycerol lysyltransferase activity"/>
    <property type="evidence" value="ECO:0007669"/>
    <property type="project" value="UniProtKB-EC"/>
</dbReference>
<dbReference type="SUPFAM" id="SSF55681">
    <property type="entry name" value="Class II aaRS and biotin synthetases"/>
    <property type="match status" value="1"/>
</dbReference>
<dbReference type="Pfam" id="PF09924">
    <property type="entry name" value="LPG_synthase_C"/>
    <property type="match status" value="1"/>
</dbReference>
<keyword evidence="3 8" id="KW-0812">Transmembrane</keyword>
<evidence type="ECO:0000256" key="5">
    <source>
        <dbReference type="ARBA" id="ARBA00022840"/>
    </source>
</evidence>
<dbReference type="NCBIfam" id="NF001756">
    <property type="entry name" value="PRK00484.1"/>
    <property type="match status" value="1"/>
</dbReference>
<dbReference type="InterPro" id="IPR024320">
    <property type="entry name" value="LPG_synthase_C"/>
</dbReference>
<comment type="subcellular location">
    <subcellularLocation>
        <location evidence="1">Membrane</location>
        <topology evidence="1">Multi-pass membrane protein</topology>
    </subcellularLocation>
</comment>
<dbReference type="Pfam" id="PF16995">
    <property type="entry name" value="tRNA-synt_2_TM"/>
    <property type="match status" value="1"/>
</dbReference>
<evidence type="ECO:0000259" key="9">
    <source>
        <dbReference type="PROSITE" id="PS50862"/>
    </source>
</evidence>
<keyword evidence="8" id="KW-0472">Membrane</keyword>
<feature type="transmembrane region" description="Helical" evidence="8">
    <location>
        <begin position="135"/>
        <end position="155"/>
    </location>
</feature>
<dbReference type="Pfam" id="PF01336">
    <property type="entry name" value="tRNA_anti-codon"/>
    <property type="match status" value="1"/>
</dbReference>
<dbReference type="Pfam" id="PF00152">
    <property type="entry name" value="tRNA-synt_2"/>
    <property type="match status" value="1"/>
</dbReference>
<dbReference type="InterPro" id="IPR031553">
    <property type="entry name" value="tRNA-synt_2_TM"/>
</dbReference>
<evidence type="ECO:0000313" key="11">
    <source>
        <dbReference type="Proteomes" id="UP001165368"/>
    </source>
</evidence>
<evidence type="ECO:0000256" key="1">
    <source>
        <dbReference type="ARBA" id="ARBA00004141"/>
    </source>
</evidence>
<keyword evidence="6 8" id="KW-1133">Transmembrane helix</keyword>
<evidence type="ECO:0000256" key="8">
    <source>
        <dbReference type="SAM" id="Phobius"/>
    </source>
</evidence>
<dbReference type="InterPro" id="IPR018149">
    <property type="entry name" value="Lys-tRNA-synth_II_C"/>
</dbReference>
<dbReference type="EC" id="6.1.1.6" evidence="10"/>